<dbReference type="InterPro" id="IPR036102">
    <property type="entry name" value="OsmC/Ohrsf"/>
</dbReference>
<evidence type="ECO:0000313" key="1">
    <source>
        <dbReference type="EMBL" id="ABD40130.1"/>
    </source>
</evidence>
<dbReference type="Proteomes" id="UP000001941">
    <property type="component" value="Chromosome"/>
</dbReference>
<dbReference type="eggNOG" id="arCOG03686">
    <property type="taxonomic scope" value="Archaea"/>
</dbReference>
<evidence type="ECO:0000313" key="2">
    <source>
        <dbReference type="Proteomes" id="UP000001941"/>
    </source>
</evidence>
<keyword evidence="2" id="KW-1185">Reference proteome</keyword>
<dbReference type="AlphaFoldDB" id="Q2FMJ1"/>
<dbReference type="HOGENOM" id="CLU_1700277_0_0_2"/>
<proteinExistence type="predicted"/>
<dbReference type="InParanoid" id="Q2FMJ1"/>
<dbReference type="InterPro" id="IPR003718">
    <property type="entry name" value="OsmC/Ohr_fam"/>
</dbReference>
<sequence length="141" mass="15264">MEFKPVTMTVRHTGNMSFSAHTSTGLTIPIDAHVHLGGGGAIPNPIDYLFASLGGCIGIKILLDLGDKGIKPEQLLIETTATRKQDLPATFETVHHLISLKCACDEAVIADTLKKTMTLLCPIAVIFGETSTMTWEFRLIQ</sequence>
<dbReference type="PANTHER" id="PTHR34352">
    <property type="entry name" value="PROTEIN YHFA"/>
    <property type="match status" value="1"/>
</dbReference>
<gene>
    <name evidence="1" type="ordered locus">Mhun_0360</name>
</gene>
<evidence type="ECO:0008006" key="3">
    <source>
        <dbReference type="Google" id="ProtNLM"/>
    </source>
</evidence>
<dbReference type="InterPro" id="IPR015946">
    <property type="entry name" value="KH_dom-like_a/b"/>
</dbReference>
<dbReference type="KEGG" id="mhu:Mhun_0360"/>
<accession>Q2FMJ1</accession>
<dbReference type="EMBL" id="CP000254">
    <property type="protein sequence ID" value="ABD40130.1"/>
    <property type="molecule type" value="Genomic_DNA"/>
</dbReference>
<dbReference type="EnsemblBacteria" id="ABD40130">
    <property type="protein sequence ID" value="ABD40130"/>
    <property type="gene ID" value="Mhun_0360"/>
</dbReference>
<dbReference type="STRING" id="323259.Mhun_0360"/>
<dbReference type="Pfam" id="PF02566">
    <property type="entry name" value="OsmC"/>
    <property type="match status" value="1"/>
</dbReference>
<protein>
    <recommendedName>
        <fullName evidence="3">OsmC-like protein</fullName>
    </recommendedName>
</protein>
<dbReference type="SUPFAM" id="SSF82784">
    <property type="entry name" value="OsmC-like"/>
    <property type="match status" value="1"/>
</dbReference>
<reference evidence="2" key="1">
    <citation type="journal article" date="2016" name="Stand. Genomic Sci.">
        <title>Complete genome sequence of Methanospirillum hungatei type strain JF1.</title>
        <authorList>
            <person name="Gunsalus R.P."/>
            <person name="Cook L.E."/>
            <person name="Crable B."/>
            <person name="Rohlin L."/>
            <person name="McDonald E."/>
            <person name="Mouttaki H."/>
            <person name="Sieber J.R."/>
            <person name="Poweleit N."/>
            <person name="Zhou H."/>
            <person name="Lapidus A.L."/>
            <person name="Daligault H.E."/>
            <person name="Land M."/>
            <person name="Gilna P."/>
            <person name="Ivanova N."/>
            <person name="Kyrpides N."/>
            <person name="Culley D.E."/>
            <person name="McInerney M.J."/>
        </authorList>
    </citation>
    <scope>NUCLEOTIDE SEQUENCE [LARGE SCALE GENOMIC DNA]</scope>
    <source>
        <strain evidence="2">ATCC 27890 / DSM 864 / NBRC 100397 / JF-1</strain>
    </source>
</reference>
<dbReference type="Gene3D" id="3.30.300.20">
    <property type="match status" value="1"/>
</dbReference>
<dbReference type="PANTHER" id="PTHR34352:SF1">
    <property type="entry name" value="PROTEIN YHFA"/>
    <property type="match status" value="1"/>
</dbReference>
<organism evidence="1 2">
    <name type="scientific">Methanospirillum hungatei JF-1 (strain ATCC 27890 / DSM 864 / NBRC 100397 / JF-1)</name>
    <dbReference type="NCBI Taxonomy" id="323259"/>
    <lineage>
        <taxon>Archaea</taxon>
        <taxon>Methanobacteriati</taxon>
        <taxon>Methanobacteriota</taxon>
        <taxon>Stenosarchaea group</taxon>
        <taxon>Methanomicrobia</taxon>
        <taxon>Methanomicrobiales</taxon>
        <taxon>Methanospirillaceae</taxon>
        <taxon>Methanospirillum</taxon>
    </lineage>
</organism>
<name>Q2FMJ1_METHJ</name>